<accession>F2IEX6</accession>
<reference evidence="3" key="2">
    <citation type="submission" date="2011-02" db="EMBL/GenBank/DDBJ databases">
        <title>The complete genome of Fluviicola taffensis DSM 16823.</title>
        <authorList>
            <consortium name="US DOE Joint Genome Institute (JGI-PGF)"/>
            <person name="Lucas S."/>
            <person name="Copeland A."/>
            <person name="Lapidus A."/>
            <person name="Bruce D."/>
            <person name="Goodwin L."/>
            <person name="Pitluck S."/>
            <person name="Kyrpides N."/>
            <person name="Mavromatis K."/>
            <person name="Ivanova N."/>
            <person name="Mikhailova N."/>
            <person name="Pagani I."/>
            <person name="Chertkov O."/>
            <person name="Detter J.C."/>
            <person name="Han C."/>
            <person name="Tapia R."/>
            <person name="Land M."/>
            <person name="Hauser L."/>
            <person name="Markowitz V."/>
            <person name="Cheng J.-F."/>
            <person name="Hugenholtz P."/>
            <person name="Woyke T."/>
            <person name="Wu D."/>
            <person name="Tindall B."/>
            <person name="Pomrenke H.G."/>
            <person name="Brambilla E."/>
            <person name="Klenk H.-P."/>
            <person name="Eisen J.A."/>
        </authorList>
    </citation>
    <scope>NUCLEOTIDE SEQUENCE [LARGE SCALE GENOMIC DNA]</scope>
    <source>
        <strain evidence="3">DSM 16823 / RW262 / RW262</strain>
    </source>
</reference>
<feature type="signal peptide" evidence="1">
    <location>
        <begin position="1"/>
        <end position="18"/>
    </location>
</feature>
<keyword evidence="3" id="KW-1185">Reference proteome</keyword>
<proteinExistence type="predicted"/>
<dbReference type="Proteomes" id="UP000007463">
    <property type="component" value="Chromosome"/>
</dbReference>
<protein>
    <recommendedName>
        <fullName evidence="4">YD repeat-containing protein</fullName>
    </recommendedName>
</protein>
<dbReference type="Gene3D" id="2.60.120.260">
    <property type="entry name" value="Galactose-binding domain-like"/>
    <property type="match status" value="1"/>
</dbReference>
<feature type="chain" id="PRO_5003283644" description="YD repeat-containing protein" evidence="1">
    <location>
        <begin position="19"/>
        <end position="328"/>
    </location>
</feature>
<organism evidence="2 3">
    <name type="scientific">Fluviicola taffensis (strain DSM 16823 / NCIMB 13979 / RW262)</name>
    <dbReference type="NCBI Taxonomy" id="755732"/>
    <lineage>
        <taxon>Bacteria</taxon>
        <taxon>Pseudomonadati</taxon>
        <taxon>Bacteroidota</taxon>
        <taxon>Flavobacteriia</taxon>
        <taxon>Flavobacteriales</taxon>
        <taxon>Crocinitomicaceae</taxon>
        <taxon>Fluviicola</taxon>
    </lineage>
</organism>
<dbReference type="KEGG" id="fte:Fluta_0435"/>
<gene>
    <name evidence="2" type="ordered locus">Fluta_0435</name>
</gene>
<dbReference type="HOGENOM" id="CLU_846629_0_0_10"/>
<dbReference type="RefSeq" id="WP_013685215.1">
    <property type="nucleotide sequence ID" value="NC_015321.1"/>
</dbReference>
<evidence type="ECO:0008006" key="4">
    <source>
        <dbReference type="Google" id="ProtNLM"/>
    </source>
</evidence>
<evidence type="ECO:0000256" key="1">
    <source>
        <dbReference type="SAM" id="SignalP"/>
    </source>
</evidence>
<name>F2IEX6_FLUTR</name>
<evidence type="ECO:0000313" key="3">
    <source>
        <dbReference type="Proteomes" id="UP000007463"/>
    </source>
</evidence>
<reference evidence="2 3" key="1">
    <citation type="journal article" date="2011" name="Stand. Genomic Sci.">
        <title>Complete genome sequence of the gliding freshwater bacterium Fluviicola taffensis type strain (RW262).</title>
        <authorList>
            <person name="Woyke T."/>
            <person name="Chertkov O."/>
            <person name="Lapidus A."/>
            <person name="Nolan M."/>
            <person name="Lucas S."/>
            <person name="Del Rio T.G."/>
            <person name="Tice H."/>
            <person name="Cheng J.F."/>
            <person name="Tapia R."/>
            <person name="Han C."/>
            <person name="Goodwin L."/>
            <person name="Pitluck S."/>
            <person name="Liolios K."/>
            <person name="Pagani I."/>
            <person name="Ivanova N."/>
            <person name="Huntemann M."/>
            <person name="Mavromatis K."/>
            <person name="Mikhailova N."/>
            <person name="Pati A."/>
            <person name="Chen A."/>
            <person name="Palaniappan K."/>
            <person name="Land M."/>
            <person name="Hauser L."/>
            <person name="Brambilla E.M."/>
            <person name="Rohde M."/>
            <person name="Mwirichia R."/>
            <person name="Sikorski J."/>
            <person name="Tindall B.J."/>
            <person name="Goker M."/>
            <person name="Bristow J."/>
            <person name="Eisen J.A."/>
            <person name="Markowitz V."/>
            <person name="Hugenholtz P."/>
            <person name="Klenk H.P."/>
            <person name="Kyrpides N.C."/>
        </authorList>
    </citation>
    <scope>NUCLEOTIDE SEQUENCE [LARGE SCALE GENOMIC DNA]</scope>
    <source>
        <strain evidence="3">DSM 16823 / RW262 / RW262</strain>
    </source>
</reference>
<dbReference type="OrthoDB" id="627712at2"/>
<dbReference type="EMBL" id="CP002542">
    <property type="protein sequence ID" value="AEA42441.1"/>
    <property type="molecule type" value="Genomic_DNA"/>
</dbReference>
<dbReference type="STRING" id="755732.Fluta_0435"/>
<keyword evidence="1" id="KW-0732">Signal</keyword>
<evidence type="ECO:0000313" key="2">
    <source>
        <dbReference type="EMBL" id="AEA42441.1"/>
    </source>
</evidence>
<dbReference type="AlphaFoldDB" id="F2IEX6"/>
<dbReference type="eggNOG" id="COG2304">
    <property type="taxonomic scope" value="Bacteria"/>
</dbReference>
<sequence length="328" mass="36838" precursor="true">MKVFILVFSCLLAHWSFGQDYLTNFSPSTSYLVCGRTQTGRGAFDSAQGFLCVNGKSKLYYEYTPIDSLQLGTDALITFQGFTNSGMSTAINTSYRLFGPFEQTQNYSYLIETNSVIPISTGSNTTSSHSLSDFFVGNKKYVLEITANACVGYINFENSNYLQQCLKEIPCDNCLPKFQPVDDRYIISAWVKEATGSTTGALNYTNSQLKVTSGSNVYTFYPSGQIIDGWQRIEGIIQTNSAGNLKMELIVSSGTSYFDDIRVFPYDGSMMTYVYDPVTLRLMAELDERNYAKIYEYDEEGKLVRVKKETEKGIMTIQENRENSSTND</sequence>